<accession>A0ACC3NVC1</accession>
<dbReference type="EMBL" id="JAUTXU010000013">
    <property type="protein sequence ID" value="KAK3722387.1"/>
    <property type="molecule type" value="Genomic_DNA"/>
</dbReference>
<dbReference type="Proteomes" id="UP001281147">
    <property type="component" value="Unassembled WGS sequence"/>
</dbReference>
<gene>
    <name evidence="1" type="ORF">LTR37_002378</name>
</gene>
<evidence type="ECO:0000313" key="2">
    <source>
        <dbReference type="Proteomes" id="UP001281147"/>
    </source>
</evidence>
<comment type="caution">
    <text evidence="1">The sequence shown here is derived from an EMBL/GenBank/DDBJ whole genome shotgun (WGS) entry which is preliminary data.</text>
</comment>
<protein>
    <submittedName>
        <fullName evidence="1">Uncharacterized protein</fullName>
    </submittedName>
</protein>
<proteinExistence type="predicted"/>
<sequence length="520" mass="56907">MGSTSKSKGDASIQAFFSPTPIPSPIKSSPTTASPPESEIAVGDGFTADEVREALKPKLTEPWHPPAEYDECEIRDLYPGPRAVTFMGRIANIYDVANAPKSPRSAKGCLKLGVKDDKAAITIRFWYATHLPNLRLGSLVSIWTNHISNGENGTLSSSSAPLFASLFPERDRSCHLMIHENSDNRVLCTSPLGYREGRPLSGVMTLQNFIDGGYDVLDGKVLLVVKSMGAKKKVTRKDNSVVENVNLQVHDDTAEATLGLWGTSALSPLGTMSDVDLNGTNAEAVLAKQPWKAGETVLLLQAPGWKIGRSTYLSLTTSSIVDIDPAISDAEWLRKWSQRQKCREAINPPFPEGTFDLHAVRSGPVRCLFTIAELDEFARAAPGETFQGYLSLMVMEVKLLDCWKRHMLFSSECCNMALYANATTATCKGCEKEVSLRLSPRFLGQVIDETAAISTGKLLFSDKAWQDLLGRKPEDLLKLGYDGMKYLADRLLFCRITVLFGYTGDESRAGGRICVLGVRS</sequence>
<reference evidence="1" key="1">
    <citation type="submission" date="2023-07" db="EMBL/GenBank/DDBJ databases">
        <title>Black Yeasts Isolated from many extreme environments.</title>
        <authorList>
            <person name="Coleine C."/>
            <person name="Stajich J.E."/>
            <person name="Selbmann L."/>
        </authorList>
    </citation>
    <scope>NUCLEOTIDE SEQUENCE</scope>
    <source>
        <strain evidence="1">CCFEE 5714</strain>
    </source>
</reference>
<organism evidence="1 2">
    <name type="scientific">Vermiconidia calcicola</name>
    <dbReference type="NCBI Taxonomy" id="1690605"/>
    <lineage>
        <taxon>Eukaryota</taxon>
        <taxon>Fungi</taxon>
        <taxon>Dikarya</taxon>
        <taxon>Ascomycota</taxon>
        <taxon>Pezizomycotina</taxon>
        <taxon>Dothideomycetes</taxon>
        <taxon>Dothideomycetidae</taxon>
        <taxon>Mycosphaerellales</taxon>
        <taxon>Extremaceae</taxon>
        <taxon>Vermiconidia</taxon>
    </lineage>
</organism>
<keyword evidence="2" id="KW-1185">Reference proteome</keyword>
<evidence type="ECO:0000313" key="1">
    <source>
        <dbReference type="EMBL" id="KAK3722387.1"/>
    </source>
</evidence>
<name>A0ACC3NVC1_9PEZI</name>